<dbReference type="OrthoDB" id="5293344at2"/>
<dbReference type="InterPro" id="IPR051916">
    <property type="entry name" value="GPI-anchor_lipid_remodeler"/>
</dbReference>
<organism evidence="2 3">
    <name type="scientific">Marinobacterium aestuarii</name>
    <dbReference type="NCBI Taxonomy" id="1821621"/>
    <lineage>
        <taxon>Bacteria</taxon>
        <taxon>Pseudomonadati</taxon>
        <taxon>Pseudomonadota</taxon>
        <taxon>Gammaproteobacteria</taxon>
        <taxon>Oceanospirillales</taxon>
        <taxon>Oceanospirillaceae</taxon>
        <taxon>Marinobacterium</taxon>
    </lineage>
</organism>
<dbReference type="PANTHER" id="PTHR14859">
    <property type="entry name" value="CALCOFLUOR WHITE HYPERSENSITIVE PROTEIN PRECURSOR"/>
    <property type="match status" value="1"/>
</dbReference>
<dbReference type="GO" id="GO:0016020">
    <property type="term" value="C:membrane"/>
    <property type="evidence" value="ECO:0007669"/>
    <property type="project" value="GOC"/>
</dbReference>
<evidence type="ECO:0000313" key="3">
    <source>
        <dbReference type="Proteomes" id="UP000078070"/>
    </source>
</evidence>
<dbReference type="SUPFAM" id="SSF56219">
    <property type="entry name" value="DNase I-like"/>
    <property type="match status" value="1"/>
</dbReference>
<feature type="domain" description="Endonuclease/exonuclease/phosphatase" evidence="1">
    <location>
        <begin position="19"/>
        <end position="247"/>
    </location>
</feature>
<dbReference type="AlphaFoldDB" id="A0A1A9EXM3"/>
<dbReference type="KEGG" id="mars:A8C75_07055"/>
<gene>
    <name evidence="2" type="ORF">A8C75_07055</name>
</gene>
<dbReference type="EMBL" id="CP015839">
    <property type="protein sequence ID" value="ANG62273.1"/>
    <property type="molecule type" value="Genomic_DNA"/>
</dbReference>
<dbReference type="GO" id="GO:0006506">
    <property type="term" value="P:GPI anchor biosynthetic process"/>
    <property type="evidence" value="ECO:0007669"/>
    <property type="project" value="TreeGrafter"/>
</dbReference>
<reference evidence="3" key="1">
    <citation type="submission" date="2016-05" db="EMBL/GenBank/DDBJ databases">
        <authorList>
            <person name="Baek K."/>
            <person name="Yang S.-J."/>
        </authorList>
    </citation>
    <scope>NUCLEOTIDE SEQUENCE [LARGE SCALE GENOMIC DNA]</scope>
    <source>
        <strain evidence="3">ST58-10</strain>
    </source>
</reference>
<dbReference type="PANTHER" id="PTHR14859:SF15">
    <property type="entry name" value="ENDONUCLEASE_EXONUCLEASE_PHOSPHATASE DOMAIN-CONTAINING PROTEIN"/>
    <property type="match status" value="1"/>
</dbReference>
<dbReference type="GO" id="GO:0003824">
    <property type="term" value="F:catalytic activity"/>
    <property type="evidence" value="ECO:0007669"/>
    <property type="project" value="InterPro"/>
</dbReference>
<sequence length="264" mass="30027">MPNSPVFPFQRRDGQMRILTLNIQVGLQTSSYMHYVTRSWKHLLPTRGARNNLERIAELACHFDVVALQECDAGSLRTAQLNQVAHLAERAGFPYWHAAITRDLAPFARHCLGCLSRWPLREIQFHPLPGRLPGRGALEVEVRPPGYAPLRLIIAHLALGRQTRARQLHFLAELIGRDNDTLLLGDLNCDLPELHAHPGIRDAALRTLHNGETFPSWRPKRSLDHVLATPRIDVIDARVLDERLSDHLPIATHIRLRLDPRPDR</sequence>
<keyword evidence="3" id="KW-1185">Reference proteome</keyword>
<dbReference type="InterPro" id="IPR036691">
    <property type="entry name" value="Endo/exonu/phosph_ase_sf"/>
</dbReference>
<accession>A0A1A9EXM3</accession>
<dbReference type="Pfam" id="PF03372">
    <property type="entry name" value="Exo_endo_phos"/>
    <property type="match status" value="1"/>
</dbReference>
<dbReference type="Proteomes" id="UP000078070">
    <property type="component" value="Chromosome"/>
</dbReference>
<evidence type="ECO:0000313" key="2">
    <source>
        <dbReference type="EMBL" id="ANG62273.1"/>
    </source>
</evidence>
<dbReference type="InterPro" id="IPR005135">
    <property type="entry name" value="Endo/exonuclease/phosphatase"/>
</dbReference>
<dbReference type="STRING" id="1821621.A8C75_07055"/>
<name>A0A1A9EXM3_9GAMM</name>
<protein>
    <recommendedName>
        <fullName evidence="1">Endonuclease/exonuclease/phosphatase domain-containing protein</fullName>
    </recommendedName>
</protein>
<dbReference type="Gene3D" id="3.60.10.10">
    <property type="entry name" value="Endonuclease/exonuclease/phosphatase"/>
    <property type="match status" value="1"/>
</dbReference>
<reference evidence="2 3" key="2">
    <citation type="journal article" date="2018" name="Int. J. Syst. Evol. Microbiol.">
        <title>Marinobacterium aestuarii sp. nov., a benzene-degrading marine bacterium isolated from estuary sediment.</title>
        <authorList>
            <person name="Bae S.S."/>
            <person name="Jung J."/>
            <person name="Chung D."/>
            <person name="Baek K."/>
        </authorList>
    </citation>
    <scope>NUCLEOTIDE SEQUENCE [LARGE SCALE GENOMIC DNA]</scope>
    <source>
        <strain evidence="2 3">ST58-10</strain>
    </source>
</reference>
<proteinExistence type="predicted"/>
<dbReference type="RefSeq" id="WP_067379962.1">
    <property type="nucleotide sequence ID" value="NZ_CP015839.1"/>
</dbReference>
<evidence type="ECO:0000259" key="1">
    <source>
        <dbReference type="Pfam" id="PF03372"/>
    </source>
</evidence>